<accession>A0A8K0HK77</accession>
<reference evidence="1" key="1">
    <citation type="submission" date="2020-03" db="EMBL/GenBank/DDBJ databases">
        <title>A high-quality chromosome-level genome assembly of a woody plant with both climbing and erect habits, Rhamnella rubrinervis.</title>
        <authorList>
            <person name="Lu Z."/>
            <person name="Yang Y."/>
            <person name="Zhu X."/>
            <person name="Sun Y."/>
        </authorList>
    </citation>
    <scope>NUCLEOTIDE SEQUENCE</scope>
    <source>
        <strain evidence="1">BYM</strain>
        <tissue evidence="1">Leaf</tissue>
    </source>
</reference>
<organism evidence="1 2">
    <name type="scientific">Rhamnella rubrinervis</name>
    <dbReference type="NCBI Taxonomy" id="2594499"/>
    <lineage>
        <taxon>Eukaryota</taxon>
        <taxon>Viridiplantae</taxon>
        <taxon>Streptophyta</taxon>
        <taxon>Embryophyta</taxon>
        <taxon>Tracheophyta</taxon>
        <taxon>Spermatophyta</taxon>
        <taxon>Magnoliopsida</taxon>
        <taxon>eudicotyledons</taxon>
        <taxon>Gunneridae</taxon>
        <taxon>Pentapetalae</taxon>
        <taxon>rosids</taxon>
        <taxon>fabids</taxon>
        <taxon>Rosales</taxon>
        <taxon>Rhamnaceae</taxon>
        <taxon>rhamnoid group</taxon>
        <taxon>Rhamneae</taxon>
        <taxon>Rhamnella</taxon>
    </lineage>
</organism>
<dbReference type="PANTHER" id="PTHR48435:SF1">
    <property type="entry name" value="POLYPROTEIN"/>
    <property type="match status" value="1"/>
</dbReference>
<evidence type="ECO:0000313" key="1">
    <source>
        <dbReference type="EMBL" id="KAF3453179.1"/>
    </source>
</evidence>
<dbReference type="InterPro" id="IPR053098">
    <property type="entry name" value="Petuviruses_polyprotein"/>
</dbReference>
<dbReference type="AlphaFoldDB" id="A0A8K0HK77"/>
<dbReference type="EMBL" id="VOIH02000002">
    <property type="protein sequence ID" value="KAF3453179.1"/>
    <property type="molecule type" value="Genomic_DNA"/>
</dbReference>
<sequence>MSDFPDLQFTPPRLSSAMSLPQSFSSSSTSTSSASSLCKFTHVLDDANIVATKLPLANPYNIFQKNSATKSIRCLIRPLSSDSKEIIQSSNLDTCLIPASQHEQYIDLQISPHLIQDWLREGYSYMHFSAIRIILSSHARHGFEQVAIAYLRLLHHQLVYRLQNHALNLPGPGLQGDPMLVTTEKDDIREMDDIPSIIHIPDDSSWNSQNIFRQASSEASSSKVFHTLMITPTSRPCNLDLEKDIPVAEFNPDRSLTFVSHIDEHFILDVDPSKCHLDCDCDWNDDSDDHKMLSQIDTKLDRVVTQTRITDACLIGLSDEVVQLYNRLS</sequence>
<evidence type="ECO:0000313" key="2">
    <source>
        <dbReference type="Proteomes" id="UP000796880"/>
    </source>
</evidence>
<proteinExistence type="predicted"/>
<dbReference type="PANTHER" id="PTHR48435">
    <property type="entry name" value="POLYPROTEIN"/>
    <property type="match status" value="1"/>
</dbReference>
<comment type="caution">
    <text evidence="1">The sequence shown here is derived from an EMBL/GenBank/DDBJ whole genome shotgun (WGS) entry which is preliminary data.</text>
</comment>
<name>A0A8K0HK77_9ROSA</name>
<gene>
    <name evidence="1" type="ORF">FNV43_RR03616</name>
</gene>
<keyword evidence="2" id="KW-1185">Reference proteome</keyword>
<dbReference type="Proteomes" id="UP000796880">
    <property type="component" value="Unassembled WGS sequence"/>
</dbReference>
<protein>
    <submittedName>
        <fullName evidence="1">Uncharacterized protein</fullName>
    </submittedName>
</protein>
<dbReference type="OrthoDB" id="1720991at2759"/>